<dbReference type="EMBL" id="JABELX010000011">
    <property type="protein sequence ID" value="NNH73585.1"/>
    <property type="molecule type" value="Genomic_DNA"/>
</dbReference>
<sequence length="63" mass="6845">MDQPAEVVICRATRRDIDEMVRLVTVAFAEDDPIAEIEFPGASVGTGPEMNVVAREPVWSVAS</sequence>
<keyword evidence="2" id="KW-1185">Reference proteome</keyword>
<gene>
    <name evidence="1" type="ORF">HLB23_27660</name>
</gene>
<comment type="caution">
    <text evidence="1">The sequence shown here is derived from an EMBL/GenBank/DDBJ whole genome shotgun (WGS) entry which is preliminary data.</text>
</comment>
<accession>A0A849CBE0</accession>
<reference evidence="1 2" key="1">
    <citation type="submission" date="2020-05" db="EMBL/GenBank/DDBJ databases">
        <title>MicrobeNet Type strains.</title>
        <authorList>
            <person name="Nicholson A.C."/>
        </authorList>
    </citation>
    <scope>NUCLEOTIDE SEQUENCE [LARGE SCALE GENOMIC DNA]</scope>
    <source>
        <strain evidence="1 2">JCM 3224</strain>
    </source>
</reference>
<protein>
    <submittedName>
        <fullName evidence="1">Uncharacterized protein</fullName>
    </submittedName>
</protein>
<name>A0A849CBE0_9NOCA</name>
<organism evidence="1 2">
    <name type="scientific">Nocardia uniformis</name>
    <dbReference type="NCBI Taxonomy" id="53432"/>
    <lineage>
        <taxon>Bacteria</taxon>
        <taxon>Bacillati</taxon>
        <taxon>Actinomycetota</taxon>
        <taxon>Actinomycetes</taxon>
        <taxon>Mycobacteriales</taxon>
        <taxon>Nocardiaceae</taxon>
        <taxon>Nocardia</taxon>
    </lineage>
</organism>
<evidence type="ECO:0000313" key="2">
    <source>
        <dbReference type="Proteomes" id="UP000586827"/>
    </source>
</evidence>
<dbReference type="Proteomes" id="UP000586827">
    <property type="component" value="Unassembled WGS sequence"/>
</dbReference>
<evidence type="ECO:0000313" key="1">
    <source>
        <dbReference type="EMBL" id="NNH73585.1"/>
    </source>
</evidence>
<dbReference type="AlphaFoldDB" id="A0A849CBE0"/>
<dbReference type="RefSeq" id="WP_067522288.1">
    <property type="nucleotide sequence ID" value="NZ_JABELX010000011.1"/>
</dbReference>
<proteinExistence type="predicted"/>